<keyword evidence="1" id="KW-1133">Transmembrane helix</keyword>
<organism evidence="2">
    <name type="scientific">Arion vulgaris</name>
    <dbReference type="NCBI Taxonomy" id="1028688"/>
    <lineage>
        <taxon>Eukaryota</taxon>
        <taxon>Metazoa</taxon>
        <taxon>Spiralia</taxon>
        <taxon>Lophotrochozoa</taxon>
        <taxon>Mollusca</taxon>
        <taxon>Gastropoda</taxon>
        <taxon>Heterobranchia</taxon>
        <taxon>Euthyneura</taxon>
        <taxon>Panpulmonata</taxon>
        <taxon>Eupulmonata</taxon>
        <taxon>Stylommatophora</taxon>
        <taxon>Helicina</taxon>
        <taxon>Arionoidea</taxon>
        <taxon>Arionidae</taxon>
        <taxon>Arion</taxon>
    </lineage>
</organism>
<dbReference type="AlphaFoldDB" id="A0A0B6YL15"/>
<feature type="transmembrane region" description="Helical" evidence="1">
    <location>
        <begin position="48"/>
        <end position="64"/>
    </location>
</feature>
<name>A0A0B6YL15_9EUPU</name>
<feature type="non-terminal residue" evidence="2">
    <location>
        <position position="69"/>
    </location>
</feature>
<keyword evidence="1" id="KW-0812">Transmembrane</keyword>
<evidence type="ECO:0000313" key="2">
    <source>
        <dbReference type="EMBL" id="CEK56205.1"/>
    </source>
</evidence>
<feature type="non-terminal residue" evidence="2">
    <location>
        <position position="1"/>
    </location>
</feature>
<accession>A0A0B6YL15</accession>
<gene>
    <name evidence="2" type="primary">ORF27072</name>
</gene>
<keyword evidence="1" id="KW-0472">Membrane</keyword>
<evidence type="ECO:0000256" key="1">
    <source>
        <dbReference type="SAM" id="Phobius"/>
    </source>
</evidence>
<sequence length="69" mass="7981">GCKKNGGRAEMVAELRWQWSREDISIVRIDSVSKMPTVFPCPNQARQSSSYITTIFFFFVWSFLSTKLT</sequence>
<proteinExistence type="predicted"/>
<dbReference type="EMBL" id="HACG01009340">
    <property type="protein sequence ID" value="CEK56205.1"/>
    <property type="molecule type" value="Transcribed_RNA"/>
</dbReference>
<protein>
    <submittedName>
        <fullName evidence="2">Uncharacterized protein</fullName>
    </submittedName>
</protein>
<reference evidence="2" key="1">
    <citation type="submission" date="2014-12" db="EMBL/GenBank/DDBJ databases">
        <title>Insight into the proteome of Arion vulgaris.</title>
        <authorList>
            <person name="Aradska J."/>
            <person name="Bulat T."/>
            <person name="Smidak R."/>
            <person name="Sarate P."/>
            <person name="Gangsoo J."/>
            <person name="Sialana F."/>
            <person name="Bilban M."/>
            <person name="Lubec G."/>
        </authorList>
    </citation>
    <scope>NUCLEOTIDE SEQUENCE</scope>
    <source>
        <tissue evidence="2">Skin</tissue>
    </source>
</reference>